<dbReference type="EMBL" id="JAAGWQ010000012">
    <property type="protein sequence ID" value="KAF5679461.1"/>
    <property type="molecule type" value="Genomic_DNA"/>
</dbReference>
<dbReference type="InterPro" id="IPR018357">
    <property type="entry name" value="Hexapep_transf_CS"/>
</dbReference>
<evidence type="ECO:0000256" key="2">
    <source>
        <dbReference type="ARBA" id="ARBA00022679"/>
    </source>
</evidence>
<dbReference type="PANTHER" id="PTHR23416">
    <property type="entry name" value="SIALIC ACID SYNTHASE-RELATED"/>
    <property type="match status" value="1"/>
</dbReference>
<keyword evidence="2 4" id="KW-0808">Transferase</keyword>
<protein>
    <submittedName>
        <fullName evidence="4">Galactoside o-acetyltransferase</fullName>
    </submittedName>
</protein>
<accession>A0A8H5U066</accession>
<dbReference type="InterPro" id="IPR051159">
    <property type="entry name" value="Hexapeptide_acetyltransf"/>
</dbReference>
<dbReference type="Pfam" id="PF12464">
    <property type="entry name" value="Mac"/>
    <property type="match status" value="1"/>
</dbReference>
<dbReference type="Gene3D" id="2.160.10.10">
    <property type="entry name" value="Hexapeptide repeat proteins"/>
    <property type="match status" value="1"/>
</dbReference>
<dbReference type="InterPro" id="IPR001451">
    <property type="entry name" value="Hexapep"/>
</dbReference>
<dbReference type="SUPFAM" id="SSF51161">
    <property type="entry name" value="Trimeric LpxA-like enzymes"/>
    <property type="match status" value="1"/>
</dbReference>
<proteinExistence type="inferred from homology"/>
<evidence type="ECO:0000259" key="3">
    <source>
        <dbReference type="SMART" id="SM01266"/>
    </source>
</evidence>
<dbReference type="SMART" id="SM01266">
    <property type="entry name" value="Mac"/>
    <property type="match status" value="1"/>
</dbReference>
<dbReference type="PROSITE" id="PS00101">
    <property type="entry name" value="HEXAPEP_TRANSFERASES"/>
    <property type="match status" value="1"/>
</dbReference>
<dbReference type="CDD" id="cd03357">
    <property type="entry name" value="LbH_MAT_GAT"/>
    <property type="match status" value="1"/>
</dbReference>
<dbReference type="Pfam" id="PF00132">
    <property type="entry name" value="Hexapep"/>
    <property type="match status" value="1"/>
</dbReference>
<evidence type="ECO:0000313" key="5">
    <source>
        <dbReference type="Proteomes" id="UP000567885"/>
    </source>
</evidence>
<name>A0A8H5U066_FUSHE</name>
<gene>
    <name evidence="4" type="ORF">FHETE_878</name>
</gene>
<organism evidence="4 5">
    <name type="scientific">Fusarium heterosporum</name>
    <dbReference type="NCBI Taxonomy" id="42747"/>
    <lineage>
        <taxon>Eukaryota</taxon>
        <taxon>Fungi</taxon>
        <taxon>Dikarya</taxon>
        <taxon>Ascomycota</taxon>
        <taxon>Pezizomycotina</taxon>
        <taxon>Sordariomycetes</taxon>
        <taxon>Hypocreomycetidae</taxon>
        <taxon>Hypocreales</taxon>
        <taxon>Nectriaceae</taxon>
        <taxon>Fusarium</taxon>
        <taxon>Fusarium heterosporum species complex</taxon>
    </lineage>
</organism>
<evidence type="ECO:0000256" key="1">
    <source>
        <dbReference type="ARBA" id="ARBA00007274"/>
    </source>
</evidence>
<dbReference type="GO" id="GO:0008374">
    <property type="term" value="F:O-acyltransferase activity"/>
    <property type="evidence" value="ECO:0007669"/>
    <property type="project" value="TreeGrafter"/>
</dbReference>
<dbReference type="PANTHER" id="PTHR23416:SF54">
    <property type="entry name" value="ACETYLTRANSFERASE, CYSE_LACA_LPXA_NODL FAMILY (AFU_ORTHOLOGUE AFUA_2G08430)-RELATED"/>
    <property type="match status" value="1"/>
</dbReference>
<sequence length="262" mass="28635">MATSNKNPKRIAELHESEITVPWCDEYEKMISGMNFNSNKEEEQRDYKLLAMKKLRSFNDDSIPNGSTIVSLKARRMAVAKGMLGKLGEAVNIEPPFFMTWGCNIFIGKNVYINRDVTICDNALVSIGDGVLIGPGVLICTATHPVDMQGRREVKGTSVALPIRLEPECWIGARATILPGVTIGRGATVAAGAVVGKDVAPETLKPEGDRAAIQQLASWKTMSQERTDLAMTQECFDHTSLADFGSFENWQINLGLEEVSAS</sequence>
<comment type="similarity">
    <text evidence="1">Belongs to the transferase hexapeptide repeat family.</text>
</comment>
<feature type="domain" description="Maltose/galactoside acetyltransferase" evidence="3">
    <location>
        <begin position="27"/>
        <end position="89"/>
    </location>
</feature>
<dbReference type="AlphaFoldDB" id="A0A8H5U066"/>
<keyword evidence="5" id="KW-1185">Reference proteome</keyword>
<reference evidence="4 5" key="1">
    <citation type="submission" date="2020-05" db="EMBL/GenBank/DDBJ databases">
        <title>Identification and distribution of gene clusters putatively required for synthesis of sphingolipid metabolism inhibitors in phylogenetically diverse species of the filamentous fungus Fusarium.</title>
        <authorList>
            <person name="Kim H.-S."/>
            <person name="Busman M."/>
            <person name="Brown D.W."/>
            <person name="Divon H."/>
            <person name="Uhlig S."/>
            <person name="Proctor R.H."/>
        </authorList>
    </citation>
    <scope>NUCLEOTIDE SEQUENCE [LARGE SCALE GENOMIC DNA]</scope>
    <source>
        <strain evidence="4 5">NRRL 20693</strain>
    </source>
</reference>
<dbReference type="Proteomes" id="UP000567885">
    <property type="component" value="Unassembled WGS sequence"/>
</dbReference>
<evidence type="ECO:0000313" key="4">
    <source>
        <dbReference type="EMBL" id="KAF5679461.1"/>
    </source>
</evidence>
<dbReference type="GO" id="GO:0016407">
    <property type="term" value="F:acetyltransferase activity"/>
    <property type="evidence" value="ECO:0007669"/>
    <property type="project" value="InterPro"/>
</dbReference>
<dbReference type="OrthoDB" id="25818at2759"/>
<comment type="caution">
    <text evidence="4">The sequence shown here is derived from an EMBL/GenBank/DDBJ whole genome shotgun (WGS) entry which is preliminary data.</text>
</comment>
<dbReference type="InterPro" id="IPR024688">
    <property type="entry name" value="Mac_dom"/>
</dbReference>
<dbReference type="InterPro" id="IPR011004">
    <property type="entry name" value="Trimer_LpxA-like_sf"/>
</dbReference>